<dbReference type="HOGENOM" id="CLU_042088_0_1_1"/>
<dbReference type="RefSeq" id="XP_013428304.1">
    <property type="nucleotide sequence ID" value="XM_013572850.1"/>
</dbReference>
<evidence type="ECO:0000256" key="1">
    <source>
        <dbReference type="ARBA" id="ARBA00008903"/>
    </source>
</evidence>
<dbReference type="EMBL" id="KL584708">
    <property type="protein sequence ID" value="KEQ73989.1"/>
    <property type="molecule type" value="Genomic_DNA"/>
</dbReference>
<accession>A0A074WQW0</accession>
<dbReference type="PANTHER" id="PTHR13812:SF19">
    <property type="entry name" value="KETIMINE REDUCTASE MU-CRYSTALLIN"/>
    <property type="match status" value="1"/>
</dbReference>
<dbReference type="FunFam" id="3.40.50.720:FF:000577">
    <property type="entry name" value="Proline utilization protein PrnX, putative"/>
    <property type="match status" value="1"/>
</dbReference>
<evidence type="ECO:0000313" key="3">
    <source>
        <dbReference type="EMBL" id="KEQ73989.1"/>
    </source>
</evidence>
<dbReference type="OrthoDB" id="41492at2759"/>
<protein>
    <submittedName>
        <fullName evidence="3">NAD(P)-binding protein</fullName>
    </submittedName>
</protein>
<dbReference type="InterPro" id="IPR023401">
    <property type="entry name" value="ODC_N"/>
</dbReference>
<organism evidence="3 4">
    <name type="scientific">Aureobasidium namibiae CBS 147.97</name>
    <dbReference type="NCBI Taxonomy" id="1043004"/>
    <lineage>
        <taxon>Eukaryota</taxon>
        <taxon>Fungi</taxon>
        <taxon>Dikarya</taxon>
        <taxon>Ascomycota</taxon>
        <taxon>Pezizomycotina</taxon>
        <taxon>Dothideomycetes</taxon>
        <taxon>Dothideomycetidae</taxon>
        <taxon>Dothideales</taxon>
        <taxon>Saccotheciaceae</taxon>
        <taxon>Aureobasidium</taxon>
    </lineage>
</organism>
<reference evidence="3 4" key="1">
    <citation type="journal article" date="2014" name="BMC Genomics">
        <title>Genome sequencing of four Aureobasidium pullulans varieties: biotechnological potential, stress tolerance, and description of new species.</title>
        <authorList>
            <person name="Gostin Ar C."/>
            <person name="Ohm R.A."/>
            <person name="Kogej T."/>
            <person name="Sonjak S."/>
            <person name="Turk M."/>
            <person name="Zajc J."/>
            <person name="Zalar P."/>
            <person name="Grube M."/>
            <person name="Sun H."/>
            <person name="Han J."/>
            <person name="Sharma A."/>
            <person name="Chiniquy J."/>
            <person name="Ngan C.Y."/>
            <person name="Lipzen A."/>
            <person name="Barry K."/>
            <person name="Grigoriev I.V."/>
            <person name="Gunde-Cimerman N."/>
        </authorList>
    </citation>
    <scope>NUCLEOTIDE SEQUENCE [LARGE SCALE GENOMIC DNA]</scope>
    <source>
        <strain evidence="3 4">CBS 147.97</strain>
    </source>
</reference>
<evidence type="ECO:0000256" key="2">
    <source>
        <dbReference type="SAM" id="MobiDB-lite"/>
    </source>
</evidence>
<sequence length="456" mass="49923">MPVTVLSDHDVQRVLHSLTSQDIDDIQQSLADALHQYSTAGEEDGCCSAYQPQRIHMSRTDGATSLFMPASSSSGMGVKVITLDSVKKPDVTPDLKRLSIGSTKSSHTTSTTGSKSRPTSMSGPILTPSTTSEDSKPPATAPRGSLTLFDSQGNPSALVNAEELTAFRTALTSCMLLKRRHKVHDLTVFGAGKQAYWHIRLALLLRGSEIHHVNVINRSFDRAREMLMKLYNPFPQDPDFENPLGHKFGSKTKTSILTTGHTEYTRLLKEYVRSAHVIFCTTPSTQPLFPPGYLLNPEGRKKGRYIALIGSYKPHMVELHPVIIRNAVAPHHEHRHFHKHQQEGGAIVVDSVEACLQEAGELIQANVQPDQVVEIGELVMLRREAEKAAADAAKKGDTDNKGQGIQVSDDSGLKEWLCKGNVIAKIVGLGLMDVVVGNEVVRIARERGIGTHIAEF</sequence>
<dbReference type="Gene3D" id="3.30.1780.10">
    <property type="entry name" value="ornithine cyclodeaminase, domain 1"/>
    <property type="match status" value="2"/>
</dbReference>
<name>A0A074WQW0_9PEZI</name>
<dbReference type="PANTHER" id="PTHR13812">
    <property type="entry name" value="KETIMINE REDUCTASE MU-CRYSTALLIN"/>
    <property type="match status" value="1"/>
</dbReference>
<comment type="similarity">
    <text evidence="1">Belongs to the ornithine cyclodeaminase/mu-crystallin family.</text>
</comment>
<evidence type="ECO:0000313" key="4">
    <source>
        <dbReference type="Proteomes" id="UP000027730"/>
    </source>
</evidence>
<proteinExistence type="inferred from homology"/>
<gene>
    <name evidence="3" type="ORF">M436DRAFT_81405</name>
</gene>
<dbReference type="InterPro" id="IPR003462">
    <property type="entry name" value="ODC_Mu_crystall"/>
</dbReference>
<feature type="compositionally biased region" description="Polar residues" evidence="2">
    <location>
        <begin position="117"/>
        <end position="132"/>
    </location>
</feature>
<feature type="region of interest" description="Disordered" evidence="2">
    <location>
        <begin position="92"/>
        <end position="149"/>
    </location>
</feature>
<dbReference type="Proteomes" id="UP000027730">
    <property type="component" value="Unassembled WGS sequence"/>
</dbReference>
<dbReference type="InterPro" id="IPR036291">
    <property type="entry name" value="NAD(P)-bd_dom_sf"/>
</dbReference>
<dbReference type="SUPFAM" id="SSF51735">
    <property type="entry name" value="NAD(P)-binding Rossmann-fold domains"/>
    <property type="match status" value="1"/>
</dbReference>
<dbReference type="AlphaFoldDB" id="A0A074WQW0"/>
<dbReference type="GO" id="GO:0005737">
    <property type="term" value="C:cytoplasm"/>
    <property type="evidence" value="ECO:0007669"/>
    <property type="project" value="TreeGrafter"/>
</dbReference>
<dbReference type="GeneID" id="25416779"/>
<dbReference type="Gene3D" id="3.40.50.720">
    <property type="entry name" value="NAD(P)-binding Rossmann-like Domain"/>
    <property type="match status" value="1"/>
</dbReference>
<feature type="compositionally biased region" description="Low complexity" evidence="2">
    <location>
        <begin position="99"/>
        <end position="116"/>
    </location>
</feature>
<dbReference type="STRING" id="1043004.A0A074WQW0"/>
<keyword evidence="4" id="KW-1185">Reference proteome</keyword>